<evidence type="ECO:0000313" key="1">
    <source>
        <dbReference type="EMBL" id="KAL2045233.1"/>
    </source>
</evidence>
<keyword evidence="2" id="KW-1185">Reference proteome</keyword>
<accession>A0ABR4AP92</accession>
<proteinExistence type="predicted"/>
<dbReference type="EMBL" id="JBEFKJ010000007">
    <property type="protein sequence ID" value="KAL2045233.1"/>
    <property type="molecule type" value="Genomic_DNA"/>
</dbReference>
<gene>
    <name evidence="1" type="ORF">N7G274_002316</name>
</gene>
<name>A0ABR4AP92_9LECA</name>
<organism evidence="1 2">
    <name type="scientific">Stereocaulon virgatum</name>
    <dbReference type="NCBI Taxonomy" id="373712"/>
    <lineage>
        <taxon>Eukaryota</taxon>
        <taxon>Fungi</taxon>
        <taxon>Dikarya</taxon>
        <taxon>Ascomycota</taxon>
        <taxon>Pezizomycotina</taxon>
        <taxon>Lecanoromycetes</taxon>
        <taxon>OSLEUM clade</taxon>
        <taxon>Lecanoromycetidae</taxon>
        <taxon>Lecanorales</taxon>
        <taxon>Lecanorineae</taxon>
        <taxon>Stereocaulaceae</taxon>
        <taxon>Stereocaulon</taxon>
    </lineage>
</organism>
<evidence type="ECO:0000313" key="2">
    <source>
        <dbReference type="Proteomes" id="UP001590950"/>
    </source>
</evidence>
<sequence length="128" mass="13862">MTSLPIRSHMNSALYNNVASPKRGLILGLVCVKTILQYFLDSMNIDSAPLTEHCVYELEVDCPASQFSKRGDEVDVDNDLESAICLTSNSSTASVNVNSGLPPETAVGIQMEGGICKVLRNRSPSMLR</sequence>
<reference evidence="1 2" key="1">
    <citation type="submission" date="2024-09" db="EMBL/GenBank/DDBJ databases">
        <title>Rethinking Asexuality: The Enigmatic Case of Functional Sexual Genes in Lepraria (Stereocaulaceae).</title>
        <authorList>
            <person name="Doellman M."/>
            <person name="Sun Y."/>
            <person name="Barcenas-Pena A."/>
            <person name="Lumbsch H.T."/>
            <person name="Grewe F."/>
        </authorList>
    </citation>
    <scope>NUCLEOTIDE SEQUENCE [LARGE SCALE GENOMIC DNA]</scope>
    <source>
        <strain evidence="1 2">Mercado 3170</strain>
    </source>
</reference>
<protein>
    <submittedName>
        <fullName evidence="1">Uncharacterized protein</fullName>
    </submittedName>
</protein>
<dbReference type="Proteomes" id="UP001590950">
    <property type="component" value="Unassembled WGS sequence"/>
</dbReference>
<comment type="caution">
    <text evidence="1">The sequence shown here is derived from an EMBL/GenBank/DDBJ whole genome shotgun (WGS) entry which is preliminary data.</text>
</comment>